<keyword evidence="1" id="KW-0732">Signal</keyword>
<dbReference type="RefSeq" id="WP_193428184.1">
    <property type="nucleotide sequence ID" value="NZ_CBCSIP010000007.1"/>
</dbReference>
<evidence type="ECO:0000256" key="1">
    <source>
        <dbReference type="SAM" id="SignalP"/>
    </source>
</evidence>
<organism evidence="2 3">
    <name type="scientific">Corallococcus soli</name>
    <dbReference type="NCBI Taxonomy" id="2710757"/>
    <lineage>
        <taxon>Bacteria</taxon>
        <taxon>Pseudomonadati</taxon>
        <taxon>Myxococcota</taxon>
        <taxon>Myxococcia</taxon>
        <taxon>Myxococcales</taxon>
        <taxon>Cystobacterineae</taxon>
        <taxon>Myxococcaceae</taxon>
        <taxon>Corallococcus</taxon>
    </lineage>
</organism>
<dbReference type="EMBL" id="JAAIYO010000007">
    <property type="protein sequence ID" value="MBE4750964.1"/>
    <property type="molecule type" value="Genomic_DNA"/>
</dbReference>
<evidence type="ECO:0000313" key="3">
    <source>
        <dbReference type="Proteomes" id="UP001516472"/>
    </source>
</evidence>
<proteinExistence type="predicted"/>
<feature type="chain" id="PRO_5046974464" description="Glucose/Sorbosone dehydrogenase domain-containing protein" evidence="1">
    <location>
        <begin position="24"/>
        <end position="320"/>
    </location>
</feature>
<name>A0ABR9PSR7_9BACT</name>
<evidence type="ECO:0000313" key="2">
    <source>
        <dbReference type="EMBL" id="MBE4750964.1"/>
    </source>
</evidence>
<keyword evidence="3" id="KW-1185">Reference proteome</keyword>
<dbReference type="Gene3D" id="2.60.20.10">
    <property type="entry name" value="Crystallins"/>
    <property type="match status" value="1"/>
</dbReference>
<feature type="signal peptide" evidence="1">
    <location>
        <begin position="1"/>
        <end position="23"/>
    </location>
</feature>
<sequence>MSAWLLRTTCCLGLLTALLGTPAQPVLLPTSRIAMTEDAGTASVARLADGRFLLIIGREHANDLEVYLSTTADLRASLNAFTLVDTWNESELRTAISDREFANYQNLNLVTQCDGSLFLVGTHLDLGTGRDWVDAHRVTAEGDNLVLTKAARRHLYCGYPSPGHDTSANRHCNLDAAGGVYVDPHGQLIVYGTEHDNDGPGGTVKMMEFRPTFPNPGCDSDLQKAFVELYDDSDFTDRGLMIDYPDTGKENHANFSSIEGFGDKVSALRYCIPFGWRYRLYEHSNYGGGYKQFGGRGSVNLHTLGFGDKGSSGRFIYVGN</sequence>
<dbReference type="Proteomes" id="UP001516472">
    <property type="component" value="Unassembled WGS sequence"/>
</dbReference>
<accession>A0ABR9PSR7</accession>
<reference evidence="2 3" key="1">
    <citation type="submission" date="2020-02" db="EMBL/GenBank/DDBJ databases">
        <authorList>
            <person name="Babadi Z.K."/>
            <person name="Risdian C."/>
            <person name="Ebrahimipour G.H."/>
            <person name="Wink J."/>
        </authorList>
    </citation>
    <scope>NUCLEOTIDE SEQUENCE [LARGE SCALE GENOMIC DNA]</scope>
    <source>
        <strain evidence="2 3">ZKHCc1 1396</strain>
    </source>
</reference>
<gene>
    <name evidence="2" type="ORF">G4177_22590</name>
</gene>
<comment type="caution">
    <text evidence="2">The sequence shown here is derived from an EMBL/GenBank/DDBJ whole genome shotgun (WGS) entry which is preliminary data.</text>
</comment>
<protein>
    <recommendedName>
        <fullName evidence="4">Glucose/Sorbosone dehydrogenase domain-containing protein</fullName>
    </recommendedName>
</protein>
<evidence type="ECO:0008006" key="4">
    <source>
        <dbReference type="Google" id="ProtNLM"/>
    </source>
</evidence>